<accession>A0ACB7EVU9</accession>
<feature type="non-terminal residue" evidence="1">
    <location>
        <position position="1"/>
    </location>
</feature>
<dbReference type="Proteomes" id="UP000805704">
    <property type="component" value="Chromosome 21"/>
</dbReference>
<keyword evidence="2" id="KW-1185">Reference proteome</keyword>
<evidence type="ECO:0000313" key="1">
    <source>
        <dbReference type="EMBL" id="KAG8006257.1"/>
    </source>
</evidence>
<name>A0ACB7EVU9_NIBAL</name>
<proteinExistence type="predicted"/>
<evidence type="ECO:0000313" key="2">
    <source>
        <dbReference type="Proteomes" id="UP000805704"/>
    </source>
</evidence>
<sequence>EQDETSITLQWNKVNNNVSFILQFNGTETNITAPVGDGPINHTVSSLTAGTKYTFTVFSVFENVRSSGVSITAVTAPANTVNLISTGQNETSISLQWNKVNNNVSFILQFNGTETNITAPLGDGPINHTVSSLTAGTKYTFTVFSVFENVRSSGVSITAVTAPVNTFNFRSTGQDETSISLQWNKVNNNVSFILQFNGTETNITAPVGDGPINHTVSSLTAGTKYTFTVFSVFENVRSSGVSITAVTAPVNTFNFRSTGQNETSITLQWNKVNMNVSFILQFNGTETNITAPVGDGPINHTVSSLTAGTKYTFTVFSVFENIRSSGVSITAVTAPMNTVNFRSTGQNETSISLQWNKVNNNVSFILQFNGTETNITAPVGDGPINHTVSSLTAGTKYTFTVFSVFENVRSSGVSITAVTAPANTVNLISTGQNETSISLQWNKVNNNVSFILQFNGTETNITAPLGDGPINHTVSSLTAGTKYTFTVFSVFENVRSSGVSITAVTAPANTVNLISTGQNETSISLQWNKVNNNVSFILQFNGTETNITAPVGDGPINHTVSSLTAGTKYTFTVFSVFENVRSSGVSITAVTAPVNTVTFRSTGQDETSISLQWNKVNNNVSFILQFNGTETNITAPVGDGPINHTVSSLTAGTKYTFTVFSVFENVRSSGVSITAVTAPVNTFNFRSTGQNETSITLQWNKVNMNVSFILQFNGTETNITAPVGDGPINHTVSSLTAGTKYTFTVFSVFENIRSSGVSITAVTAPMNTVNFRSTGQNETSISLQWNKVNNNVSFILQFNGTETNITAPVGDGPINHTVSSLTAGTKYTFTVFSVFENVRSSGVSITAVTAPANTVNLISTGQNETSISLQWNKVNNNVSFILQFNGTETNITAPLGDGPINHTVSSLTAGTKYTFTVFSVFENVRSSGVSITAVTAPVNTVTFRSIEQDETSITLQWNKVNNNVSFILQFNGTETNITAPVGDGPINHTVSSLTAGTKYTFTVFSVFENVRSSGVSITAVTAPANTVNLISTGQNETSISLQWNKVNNNVSFILQFNGTETNITAPVGDGPINHTVSSLTAGTKYTFTVFSVFENVRSSGVSITAVTAPPNTNGFRSTGQNETSISLQWNKVNNNVSFILQFNGTETNITAPVGDGPINHTVSSLTAGTKYTFTVFSVFENVRSSGVSITAVTAPPNTNGFRPIGQNETSISLQWNKVNNNVSFILQFNGKEINITAPAGDGPITYTVSSLTAGTTYTFTVFSVFENVRSSGVSVTAVTGKILI</sequence>
<organism evidence="1 2">
    <name type="scientific">Nibea albiflora</name>
    <name type="common">Yellow drum</name>
    <name type="synonym">Corvina albiflora</name>
    <dbReference type="NCBI Taxonomy" id="240163"/>
    <lineage>
        <taxon>Eukaryota</taxon>
        <taxon>Metazoa</taxon>
        <taxon>Chordata</taxon>
        <taxon>Craniata</taxon>
        <taxon>Vertebrata</taxon>
        <taxon>Euteleostomi</taxon>
        <taxon>Actinopterygii</taxon>
        <taxon>Neopterygii</taxon>
        <taxon>Teleostei</taxon>
        <taxon>Neoteleostei</taxon>
        <taxon>Acanthomorphata</taxon>
        <taxon>Eupercaria</taxon>
        <taxon>Sciaenidae</taxon>
        <taxon>Nibea</taxon>
    </lineage>
</organism>
<dbReference type="EMBL" id="CM024809">
    <property type="protein sequence ID" value="KAG8006257.1"/>
    <property type="molecule type" value="Genomic_DNA"/>
</dbReference>
<reference evidence="1" key="1">
    <citation type="submission" date="2020-04" db="EMBL/GenBank/DDBJ databases">
        <title>A chromosome-scale assembly and high-density genetic map of the yellow drum (Nibea albiflora) genome.</title>
        <authorList>
            <person name="Xu D."/>
            <person name="Zhang W."/>
            <person name="Chen R."/>
            <person name="Tan P."/>
            <person name="Wang L."/>
            <person name="Song H."/>
            <person name="Tian L."/>
            <person name="Zhu Q."/>
            <person name="Wang B."/>
        </authorList>
    </citation>
    <scope>NUCLEOTIDE SEQUENCE</scope>
    <source>
        <strain evidence="1">ZJHYS-2018</strain>
    </source>
</reference>
<gene>
    <name evidence="1" type="primary">TNXB</name>
    <name evidence="1" type="ORF">GBF38_005484</name>
</gene>
<protein>
    <submittedName>
        <fullName evidence="1">Tenascin-X</fullName>
    </submittedName>
</protein>
<comment type="caution">
    <text evidence="1">The sequence shown here is derived from an EMBL/GenBank/DDBJ whole genome shotgun (WGS) entry which is preliminary data.</text>
</comment>